<keyword evidence="8" id="KW-0445">Lipid transport</keyword>
<name>H1UUE4_DROME</name>
<evidence type="ECO:0000256" key="3">
    <source>
        <dbReference type="ARBA" id="ARBA00022448"/>
    </source>
</evidence>
<accession>H1UUE4</accession>
<evidence type="ECO:0000256" key="13">
    <source>
        <dbReference type="ARBA" id="ARBA00050291"/>
    </source>
</evidence>
<evidence type="ECO:0000256" key="12">
    <source>
        <dbReference type="ARBA" id="ARBA00050120"/>
    </source>
</evidence>
<feature type="repeat" description="Solcar" evidence="16">
    <location>
        <begin position="43"/>
        <end position="127"/>
    </location>
</feature>
<evidence type="ECO:0000256" key="17">
    <source>
        <dbReference type="RuleBase" id="RU000488"/>
    </source>
</evidence>
<feature type="repeat" description="Solcar" evidence="16">
    <location>
        <begin position="136"/>
        <end position="227"/>
    </location>
</feature>
<evidence type="ECO:0000256" key="2">
    <source>
        <dbReference type="ARBA" id="ARBA00006375"/>
    </source>
</evidence>
<feature type="repeat" description="Solcar" evidence="16">
    <location>
        <begin position="234"/>
        <end position="323"/>
    </location>
</feature>
<keyword evidence="6" id="KW-0677">Repeat</keyword>
<dbReference type="PRINTS" id="PR00784">
    <property type="entry name" value="MTUNCOUPLING"/>
</dbReference>
<comment type="catalytic activity">
    <reaction evidence="15">
        <text>succinate(in) + 2-oxoglutarate(out) = succinate(out) + 2-oxoglutarate(in)</text>
        <dbReference type="Rhea" id="RHEA:71595"/>
        <dbReference type="ChEBI" id="CHEBI:16810"/>
        <dbReference type="ChEBI" id="CHEBI:30031"/>
    </reaction>
</comment>
<feature type="transmembrane region" description="Helical" evidence="18">
    <location>
        <begin position="138"/>
        <end position="159"/>
    </location>
</feature>
<protein>
    <recommendedName>
        <fullName evidence="11">Mitochondrial 2-oxoglutarate/malate carrier protein</fullName>
    </recommendedName>
</protein>
<evidence type="ECO:0000256" key="5">
    <source>
        <dbReference type="ARBA" id="ARBA00022692"/>
    </source>
</evidence>
<dbReference type="InterPro" id="IPR018108">
    <property type="entry name" value="MCP_transmembrane"/>
</dbReference>
<evidence type="ECO:0000256" key="6">
    <source>
        <dbReference type="ARBA" id="ARBA00022737"/>
    </source>
</evidence>
<dbReference type="AlphaFoldDB" id="H1UUE4"/>
<dbReference type="GO" id="GO:0015297">
    <property type="term" value="F:antiporter activity"/>
    <property type="evidence" value="ECO:0007669"/>
    <property type="project" value="UniProtKB-KW"/>
</dbReference>
<comment type="catalytic activity">
    <reaction evidence="13">
        <text>maleate(in) + 2-oxoglutarate(out) = maleate(out) + 2-oxoglutarate(in)</text>
        <dbReference type="Rhea" id="RHEA:71599"/>
        <dbReference type="ChEBI" id="CHEBI:16810"/>
        <dbReference type="ChEBI" id="CHEBI:30780"/>
    </reaction>
</comment>
<dbReference type="PROSITE" id="PS50920">
    <property type="entry name" value="SOLCAR"/>
    <property type="match status" value="3"/>
</dbReference>
<dbReference type="Gene3D" id="1.50.40.10">
    <property type="entry name" value="Mitochondrial carrier domain"/>
    <property type="match status" value="1"/>
</dbReference>
<evidence type="ECO:0000256" key="14">
    <source>
        <dbReference type="ARBA" id="ARBA00052538"/>
    </source>
</evidence>
<gene>
    <name evidence="19" type="primary">CG18418-RA</name>
</gene>
<evidence type="ECO:0000313" key="19">
    <source>
        <dbReference type="EMBL" id="AEX91665.1"/>
    </source>
</evidence>
<evidence type="ECO:0000256" key="8">
    <source>
        <dbReference type="ARBA" id="ARBA00023055"/>
    </source>
</evidence>
<comment type="subcellular location">
    <subcellularLocation>
        <location evidence="1">Membrane</location>
        <topology evidence="1">Multi-pass membrane protein</topology>
    </subcellularLocation>
</comment>
<proteinExistence type="evidence at transcript level"/>
<evidence type="ECO:0000256" key="15">
    <source>
        <dbReference type="ARBA" id="ARBA00052710"/>
    </source>
</evidence>
<evidence type="ECO:0000256" key="18">
    <source>
        <dbReference type="SAM" id="Phobius"/>
    </source>
</evidence>
<reference evidence="19" key="1">
    <citation type="submission" date="2012-01" db="EMBL/GenBank/DDBJ databases">
        <authorList>
            <person name="Carlson J."/>
            <person name="Booth B."/>
            <person name="Frise E."/>
            <person name="Park S."/>
            <person name="Wan K."/>
            <person name="Yu C."/>
            <person name="Celniker S."/>
        </authorList>
    </citation>
    <scope>NUCLEOTIDE SEQUENCE</scope>
</reference>
<dbReference type="GO" id="GO:0016020">
    <property type="term" value="C:membrane"/>
    <property type="evidence" value="ECO:0007669"/>
    <property type="project" value="UniProtKB-SubCell"/>
</dbReference>
<evidence type="ECO:0000256" key="10">
    <source>
        <dbReference type="ARBA" id="ARBA00036491"/>
    </source>
</evidence>
<dbReference type="PANTHER" id="PTHR45618">
    <property type="entry name" value="MITOCHONDRIAL DICARBOXYLATE CARRIER-RELATED"/>
    <property type="match status" value="1"/>
</dbReference>
<keyword evidence="7 18" id="KW-1133">Transmembrane helix</keyword>
<dbReference type="FunFam" id="1.50.40.10:FF:000013">
    <property type="entry name" value="Mitochondrial 2-oxoglutarate/malate carrier protein-like protein"/>
    <property type="match status" value="1"/>
</dbReference>
<feature type="non-terminal residue" evidence="19">
    <location>
        <position position="1"/>
    </location>
</feature>
<dbReference type="HOGENOM" id="CLU_015166_14_1_1"/>
<dbReference type="InterPro" id="IPR002067">
    <property type="entry name" value="MCP"/>
</dbReference>
<dbReference type="GO" id="GO:0006869">
    <property type="term" value="P:lipid transport"/>
    <property type="evidence" value="ECO:0007669"/>
    <property type="project" value="UniProtKB-KW"/>
</dbReference>
<dbReference type="InterPro" id="IPR023395">
    <property type="entry name" value="MCP_dom_sf"/>
</dbReference>
<feature type="transmembrane region" description="Helical" evidence="18">
    <location>
        <begin position="236"/>
        <end position="257"/>
    </location>
</feature>
<comment type="catalytic activity">
    <reaction evidence="12">
        <text>oxaloacetate(in) + 2-oxoglutarate(out) = oxaloacetate(out) + 2-oxoglutarate(in)</text>
        <dbReference type="Rhea" id="RHEA:71603"/>
        <dbReference type="ChEBI" id="CHEBI:16452"/>
        <dbReference type="ChEBI" id="CHEBI:16810"/>
    </reaction>
</comment>
<comment type="similarity">
    <text evidence="2 17">Belongs to the mitochondrial carrier (TC 2.A.29) family.</text>
</comment>
<evidence type="ECO:0000256" key="1">
    <source>
        <dbReference type="ARBA" id="ARBA00004141"/>
    </source>
</evidence>
<evidence type="ECO:0000256" key="11">
    <source>
        <dbReference type="ARBA" id="ARBA00040264"/>
    </source>
</evidence>
<keyword evidence="9 16" id="KW-0472">Membrane</keyword>
<evidence type="ECO:0000256" key="4">
    <source>
        <dbReference type="ARBA" id="ARBA00022449"/>
    </source>
</evidence>
<keyword evidence="3 17" id="KW-0813">Transport</keyword>
<feature type="transmembrane region" description="Helical" evidence="18">
    <location>
        <begin position="17"/>
        <end position="34"/>
    </location>
</feature>
<evidence type="ECO:0000256" key="9">
    <source>
        <dbReference type="ARBA" id="ARBA00023136"/>
    </source>
</evidence>
<sequence length="338" mass="37515">LVSNHTLSIHISFSQTYLLYLPIVLFHMALVYGVEKKTVPTHMKFVMGGTSGMLATCIVQPLDLLKTRMQISGTLGTREYKNSFEVLSKVLKNEGILSLYNGLSAGLLRQATYTSAKMGVYQMELDWYRKNFGNYPSMVASMTMGIVAGAFGAMCGNPAEVALIRMMSDNRLMPEDRRNYKNVGDAFVRIVKDEGVVALWRGCLPTVGRAMVVNMVQLASYSLMKNQLHGYLSEGIPLHLTAALVSGLLTSVTSMPLDMAKTRIQQMKVIDGKPEYSGTIDVLKKVLKNEGAFAVWKGFTPYLMRMGPHTIFSFVFLEQMNKAYSKHMLSDSLSDSVP</sequence>
<dbReference type="ExpressionAtlas" id="H1UUE4">
    <property type="expression patterns" value="baseline and differential"/>
</dbReference>
<organism evidence="19">
    <name type="scientific">Drosophila melanogaster</name>
    <name type="common">Fruit fly</name>
    <dbReference type="NCBI Taxonomy" id="7227"/>
    <lineage>
        <taxon>Eukaryota</taxon>
        <taxon>Metazoa</taxon>
        <taxon>Ecdysozoa</taxon>
        <taxon>Arthropoda</taxon>
        <taxon>Hexapoda</taxon>
        <taxon>Insecta</taxon>
        <taxon>Pterygota</taxon>
        <taxon>Neoptera</taxon>
        <taxon>Endopterygota</taxon>
        <taxon>Diptera</taxon>
        <taxon>Brachycera</taxon>
        <taxon>Muscomorpha</taxon>
        <taxon>Ephydroidea</taxon>
        <taxon>Drosophilidae</taxon>
        <taxon>Drosophila</taxon>
        <taxon>Sophophora</taxon>
    </lineage>
</organism>
<evidence type="ECO:0000256" key="16">
    <source>
        <dbReference type="PROSITE-ProRule" id="PRU00282"/>
    </source>
</evidence>
<dbReference type="InterPro" id="IPR050391">
    <property type="entry name" value="Mito_Metabolite_Transporter"/>
</dbReference>
<keyword evidence="5 16" id="KW-0812">Transmembrane</keyword>
<dbReference type="Bgee" id="FBgn0035568">
    <property type="expression patterns" value="Expressed in early elongation stage spermatid (Drosophila) in testis and 22 other cell types or tissues"/>
</dbReference>
<dbReference type="EMBL" id="BT133028">
    <property type="protein sequence ID" value="AEX91665.1"/>
    <property type="molecule type" value="mRNA"/>
</dbReference>
<comment type="catalytic activity">
    <reaction evidence="10">
        <text>(S)-malate(in) + 2-oxoglutarate(out) = (S)-malate(out) + 2-oxoglutarate(in)</text>
        <dbReference type="Rhea" id="RHEA:71587"/>
        <dbReference type="ChEBI" id="CHEBI:15589"/>
        <dbReference type="ChEBI" id="CHEBI:16810"/>
    </reaction>
</comment>
<comment type="catalytic activity">
    <reaction evidence="14">
        <text>malonate(in) + 2-oxoglutarate(out) = malonate(out) + 2-oxoglutarate(in)</text>
        <dbReference type="Rhea" id="RHEA:71591"/>
        <dbReference type="ChEBI" id="CHEBI:15792"/>
        <dbReference type="ChEBI" id="CHEBI:16810"/>
    </reaction>
</comment>
<evidence type="ECO:0000256" key="7">
    <source>
        <dbReference type="ARBA" id="ARBA00022989"/>
    </source>
</evidence>
<keyword evidence="4" id="KW-0050">Antiport</keyword>
<dbReference type="VEuPathDB" id="VectorBase:FBgn0035568"/>
<dbReference type="Pfam" id="PF00153">
    <property type="entry name" value="Mito_carr"/>
    <property type="match status" value="3"/>
</dbReference>
<dbReference type="OrthoDB" id="448427at2759"/>
<dbReference type="SUPFAM" id="SSF103506">
    <property type="entry name" value="Mitochondrial carrier"/>
    <property type="match status" value="1"/>
</dbReference>